<sequence>MKERIDEEKIRYILSTLNQMEYGSVNITVHDGDITQVDITQKKRFPIQKKVAPNGN</sequence>
<dbReference type="EMBL" id="JACJHX010000004">
    <property type="protein sequence ID" value="MBA9026410.1"/>
    <property type="molecule type" value="Genomic_DNA"/>
</dbReference>
<organism evidence="1 2">
    <name type="scientific">Peribacillus huizhouensis</name>
    <dbReference type="NCBI Taxonomy" id="1501239"/>
    <lineage>
        <taxon>Bacteria</taxon>
        <taxon>Bacillati</taxon>
        <taxon>Bacillota</taxon>
        <taxon>Bacilli</taxon>
        <taxon>Bacillales</taxon>
        <taxon>Bacillaceae</taxon>
        <taxon>Peribacillus</taxon>
    </lineage>
</organism>
<dbReference type="Proteomes" id="UP000626697">
    <property type="component" value="Unassembled WGS sequence"/>
</dbReference>
<dbReference type="RefSeq" id="WP_182502265.1">
    <property type="nucleotide sequence ID" value="NZ_JACJHX010000004.1"/>
</dbReference>
<proteinExistence type="predicted"/>
<evidence type="ECO:0000313" key="1">
    <source>
        <dbReference type="EMBL" id="MBA9026410.1"/>
    </source>
</evidence>
<evidence type="ECO:0008006" key="3">
    <source>
        <dbReference type="Google" id="ProtNLM"/>
    </source>
</evidence>
<gene>
    <name evidence="1" type="ORF">HNP81_001695</name>
</gene>
<protein>
    <recommendedName>
        <fullName evidence="3">DUF2292 domain-containing protein</fullName>
    </recommendedName>
</protein>
<keyword evidence="2" id="KW-1185">Reference proteome</keyword>
<dbReference type="InterPro" id="IPR018743">
    <property type="entry name" value="DUF2292"/>
</dbReference>
<accession>A0ABR6CN25</accession>
<dbReference type="Pfam" id="PF10055">
    <property type="entry name" value="DUF2292"/>
    <property type="match status" value="1"/>
</dbReference>
<comment type="caution">
    <text evidence="1">The sequence shown here is derived from an EMBL/GenBank/DDBJ whole genome shotgun (WGS) entry which is preliminary data.</text>
</comment>
<name>A0ABR6CN25_9BACI</name>
<evidence type="ECO:0000313" key="2">
    <source>
        <dbReference type="Proteomes" id="UP000626697"/>
    </source>
</evidence>
<reference evidence="1 2" key="1">
    <citation type="submission" date="2020-08" db="EMBL/GenBank/DDBJ databases">
        <title>Genomic Encyclopedia of Type Strains, Phase IV (KMG-IV): sequencing the most valuable type-strain genomes for metagenomic binning, comparative biology and taxonomic classification.</title>
        <authorList>
            <person name="Goeker M."/>
        </authorList>
    </citation>
    <scope>NUCLEOTIDE SEQUENCE [LARGE SCALE GENOMIC DNA]</scope>
    <source>
        <strain evidence="1 2">DSM 105481</strain>
    </source>
</reference>